<dbReference type="HOGENOM" id="CLU_816078_0_0_11"/>
<sequence length="340" mass="37222">MQFFLCGAADGAAHLQKLICRWVRVLLTDAVVNHERRMIAETLIVACRAVHDRLHGAFGERRGRHVVVDTPACVIIERLAAVRPPGVGAGHLTRQLTSHIAVADVAEEAVKVGAFLRQEAGTLLVSFPVLNVQLGVAHVQIAHDEHVVRVLCQFRHAHQHALQEAVLIVLLLGADLTGMNVGADHGQGLAVGQNIIRLNPAARIVKVLFANIRAGRYRLVLQDFAGRVRGAAGRHQYTGAALRGSLRVQNMPLGFVQQLTHDSVGGAHLLQAENIDVTARQPRRHILLVGGSDTVHIHARHAKQTARARCRGVRKMHSLNYASLREEKFSLVRVFSLAER</sequence>
<reference evidence="1 2" key="2">
    <citation type="journal article" date="2010" name="J Osaka Dent Univ">
        <title>Isolation and identification of Rothia mucilaginosa from persistent apical periodontitis lesions.</title>
        <authorList>
            <person name="Yamane K."/>
            <person name="Yoshida M."/>
            <person name="Fujihira T."/>
            <person name="Baba T."/>
            <person name="Tsuji N."/>
            <person name="Hayashi H."/>
            <person name="Sugimori C."/>
            <person name="Yamanaka T."/>
            <person name="Mashimo C."/>
            <person name="Nambu T."/>
            <person name="Kawai H."/>
            <person name="Fukushima H."/>
        </authorList>
    </citation>
    <scope>NUCLEOTIDE SEQUENCE [LARGE SCALE GENOMIC DNA]</scope>
    <source>
        <strain evidence="1 2">DY-18</strain>
    </source>
</reference>
<organism evidence="1 2">
    <name type="scientific">Rothia mucilaginosa (strain DY-18)</name>
    <name type="common">Stomatococcus mucilaginosus</name>
    <dbReference type="NCBI Taxonomy" id="680646"/>
    <lineage>
        <taxon>Bacteria</taxon>
        <taxon>Bacillati</taxon>
        <taxon>Actinomycetota</taxon>
        <taxon>Actinomycetes</taxon>
        <taxon>Micrococcales</taxon>
        <taxon>Micrococcaceae</taxon>
        <taxon>Rothia</taxon>
    </lineage>
</organism>
<reference evidence="2" key="1">
    <citation type="submission" date="2009-07" db="EMBL/GenBank/DDBJ databases">
        <title>Complete genome sequence of Rothia mucilaginosa DJ.</title>
        <authorList>
            <person name="Yamane K."/>
            <person name="Nambu T."/>
            <person name="Mashimo C."/>
            <person name="Sugimori C."/>
            <person name="Yamanaka T."/>
            <person name="Leung K."/>
            <person name="Fukushima H."/>
        </authorList>
    </citation>
    <scope>NUCLEOTIDE SEQUENCE [LARGE SCALE GENOMIC DNA]</scope>
    <source>
        <strain evidence="2">DY-18</strain>
    </source>
</reference>
<proteinExistence type="predicted"/>
<dbReference type="GO" id="GO:0016301">
    <property type="term" value="F:kinase activity"/>
    <property type="evidence" value="ECO:0007669"/>
    <property type="project" value="UniProtKB-KW"/>
</dbReference>
<keyword evidence="2" id="KW-1185">Reference proteome</keyword>
<gene>
    <name evidence="1" type="ordered locus">RMDY18_16530</name>
</gene>
<dbReference type="AlphaFoldDB" id="D2NPB7"/>
<name>D2NPB7_ROTMD</name>
<dbReference type="EMBL" id="AP011540">
    <property type="protein sequence ID" value="BAI65485.1"/>
    <property type="molecule type" value="Genomic_DNA"/>
</dbReference>
<evidence type="ECO:0000313" key="2">
    <source>
        <dbReference type="Proteomes" id="UP000001883"/>
    </source>
</evidence>
<dbReference type="KEGG" id="rmu:RMDY18_16530"/>
<reference evidence="1 2" key="3">
    <citation type="journal article" date="2010" name="Sequencing">
        <title>Complete Genome Sequence of Rothia mucilaginosa DY-18: A Clinical Isolate with Dense Meshwork-Like Structures from a Persistent Apical Periodontitis Lesion.</title>
        <authorList>
            <person name="Yamane K."/>
            <person name="Nambu T."/>
            <person name="Yamanaka T."/>
            <person name="Mashimo C."/>
            <person name="Sugimori C."/>
            <person name="Leung K.-P."/>
            <person name="Fukushima H."/>
        </authorList>
    </citation>
    <scope>NUCLEOTIDE SEQUENCE [LARGE SCALE GENOMIC DNA]</scope>
    <source>
        <strain evidence="1 2">DY-18</strain>
    </source>
</reference>
<dbReference type="Proteomes" id="UP000001883">
    <property type="component" value="Chromosome"/>
</dbReference>
<keyword evidence="1" id="KW-0808">Transferase</keyword>
<accession>D2NPB7</accession>
<protein>
    <submittedName>
        <fullName evidence="1">Transcriptional regulator/sugar kinase</fullName>
    </submittedName>
</protein>
<keyword evidence="1" id="KW-0418">Kinase</keyword>
<evidence type="ECO:0000313" key="1">
    <source>
        <dbReference type="EMBL" id="BAI65485.1"/>
    </source>
</evidence>